<sequence>MIFIQLTQQLQALIKLLQSLEHEQYTHKIDHLGKASIGGHTRHIIELLQCAIDGYQIGRVDYVNRKRNLALENDKQFALETLLAIQEVMVLPDKLLTMVVDEIGDAAIPSISTTYFREIVYNTEHAIHHLALIKVALIEMQLHVVDDNFGMAYSTIAYKATLK</sequence>
<evidence type="ECO:0000313" key="1">
    <source>
        <dbReference type="EMBL" id="MFC4230498.1"/>
    </source>
</evidence>
<dbReference type="RefSeq" id="WP_379011687.1">
    <property type="nucleotide sequence ID" value="NZ_JBHSDC010000002.1"/>
</dbReference>
<dbReference type="EMBL" id="JBHSDC010000002">
    <property type="protein sequence ID" value="MFC4230498.1"/>
    <property type="molecule type" value="Genomic_DNA"/>
</dbReference>
<dbReference type="SUPFAM" id="SSF109854">
    <property type="entry name" value="DinB/YfiT-like putative metalloenzymes"/>
    <property type="match status" value="1"/>
</dbReference>
<accession>A0ABV8PTN0</accession>
<organism evidence="1 2">
    <name type="scientific">Parasediminibacterium paludis</name>
    <dbReference type="NCBI Taxonomy" id="908966"/>
    <lineage>
        <taxon>Bacteria</taxon>
        <taxon>Pseudomonadati</taxon>
        <taxon>Bacteroidota</taxon>
        <taxon>Chitinophagia</taxon>
        <taxon>Chitinophagales</taxon>
        <taxon>Chitinophagaceae</taxon>
        <taxon>Parasediminibacterium</taxon>
    </lineage>
</organism>
<dbReference type="PANTHER" id="PTHR39473">
    <property type="match status" value="1"/>
</dbReference>
<dbReference type="InterPro" id="IPR034660">
    <property type="entry name" value="DinB/YfiT-like"/>
</dbReference>
<protein>
    <recommendedName>
        <fullName evidence="3">DinB family protein</fullName>
    </recommendedName>
</protein>
<gene>
    <name evidence="1" type="ORF">ACFOW1_01250</name>
</gene>
<dbReference type="Proteomes" id="UP001595906">
    <property type="component" value="Unassembled WGS sequence"/>
</dbReference>
<dbReference type="PANTHER" id="PTHR39473:SF1">
    <property type="entry name" value="DINB-LIKE DOMAIN-CONTAINING PROTEIN"/>
    <property type="match status" value="1"/>
</dbReference>
<evidence type="ECO:0008006" key="3">
    <source>
        <dbReference type="Google" id="ProtNLM"/>
    </source>
</evidence>
<comment type="caution">
    <text evidence="1">The sequence shown here is derived from an EMBL/GenBank/DDBJ whole genome shotgun (WGS) entry which is preliminary data.</text>
</comment>
<keyword evidence="2" id="KW-1185">Reference proteome</keyword>
<evidence type="ECO:0000313" key="2">
    <source>
        <dbReference type="Proteomes" id="UP001595906"/>
    </source>
</evidence>
<reference evidence="2" key="1">
    <citation type="journal article" date="2019" name="Int. J. Syst. Evol. Microbiol.">
        <title>The Global Catalogue of Microorganisms (GCM) 10K type strain sequencing project: providing services to taxonomists for standard genome sequencing and annotation.</title>
        <authorList>
            <consortium name="The Broad Institute Genomics Platform"/>
            <consortium name="The Broad Institute Genome Sequencing Center for Infectious Disease"/>
            <person name="Wu L."/>
            <person name="Ma J."/>
        </authorList>
    </citation>
    <scope>NUCLEOTIDE SEQUENCE [LARGE SCALE GENOMIC DNA]</scope>
    <source>
        <strain evidence="2">CECT 8010</strain>
    </source>
</reference>
<name>A0ABV8PTN0_9BACT</name>
<proteinExistence type="predicted"/>